<proteinExistence type="predicted"/>
<dbReference type="GO" id="GO:0016297">
    <property type="term" value="F:fatty acyl-[ACP] hydrolase activity"/>
    <property type="evidence" value="ECO:0007669"/>
    <property type="project" value="InterPro"/>
</dbReference>
<dbReference type="InterPro" id="IPR021113">
    <property type="entry name" value="Acyl-ACP-thioesterase_N"/>
</dbReference>
<feature type="domain" description="Acyl-ACP-thioesterase N-terminal" evidence="2">
    <location>
        <begin position="1"/>
        <end position="120"/>
    </location>
</feature>
<dbReference type="PANTHER" id="PTHR31727:SF2">
    <property type="entry name" value="PALMITOYL-ACYL CARRIER PROTEIN THIOESTERASE, CHLOROPLASTIC"/>
    <property type="match status" value="1"/>
</dbReference>
<reference evidence="3" key="1">
    <citation type="submission" date="2020-01" db="EMBL/GenBank/DDBJ databases">
        <title>Genome sequence of Kobresia littledalei, the first chromosome-level genome in the family Cyperaceae.</title>
        <authorList>
            <person name="Qu G."/>
        </authorList>
    </citation>
    <scope>NUCLEOTIDE SEQUENCE</scope>
    <source>
        <strain evidence="3">C.B.Clarke</strain>
        <tissue evidence="3">Leaf</tissue>
    </source>
</reference>
<evidence type="ECO:0000313" key="4">
    <source>
        <dbReference type="Proteomes" id="UP000623129"/>
    </source>
</evidence>
<evidence type="ECO:0000259" key="2">
    <source>
        <dbReference type="Pfam" id="PF12590"/>
    </source>
</evidence>
<protein>
    <submittedName>
        <fullName evidence="3">Palmitoyl-acyl carrier protein thioesterase</fullName>
    </submittedName>
</protein>
<dbReference type="OrthoDB" id="776486at2759"/>
<name>A0A833R8W9_9POAL</name>
<accession>A0A833R8W9</accession>
<dbReference type="Gene3D" id="3.10.129.10">
    <property type="entry name" value="Hotdog Thioesterase"/>
    <property type="match status" value="1"/>
</dbReference>
<keyword evidence="4" id="KW-1185">Reference proteome</keyword>
<gene>
    <name evidence="3" type="ORF">FCM35_KLT01193</name>
</gene>
<organism evidence="3 4">
    <name type="scientific">Carex littledalei</name>
    <dbReference type="NCBI Taxonomy" id="544730"/>
    <lineage>
        <taxon>Eukaryota</taxon>
        <taxon>Viridiplantae</taxon>
        <taxon>Streptophyta</taxon>
        <taxon>Embryophyta</taxon>
        <taxon>Tracheophyta</taxon>
        <taxon>Spermatophyta</taxon>
        <taxon>Magnoliopsida</taxon>
        <taxon>Liliopsida</taxon>
        <taxon>Poales</taxon>
        <taxon>Cyperaceae</taxon>
        <taxon>Cyperoideae</taxon>
        <taxon>Cariceae</taxon>
        <taxon>Carex</taxon>
        <taxon>Carex subgen. Euthyceras</taxon>
    </lineage>
</organism>
<dbReference type="GO" id="GO:0000036">
    <property type="term" value="F:acyl carrier activity"/>
    <property type="evidence" value="ECO:0007669"/>
    <property type="project" value="TreeGrafter"/>
</dbReference>
<evidence type="ECO:0000313" key="3">
    <source>
        <dbReference type="EMBL" id="KAF3333502.1"/>
    </source>
</evidence>
<feature type="compositionally biased region" description="Polar residues" evidence="1">
    <location>
        <begin position="15"/>
        <end position="45"/>
    </location>
</feature>
<feature type="region of interest" description="Disordered" evidence="1">
    <location>
        <begin position="14"/>
        <end position="48"/>
    </location>
</feature>
<dbReference type="InterPro" id="IPR045023">
    <property type="entry name" value="FATA/B"/>
</dbReference>
<dbReference type="EMBL" id="SWLB01000010">
    <property type="protein sequence ID" value="KAF3333502.1"/>
    <property type="molecule type" value="Genomic_DNA"/>
</dbReference>
<evidence type="ECO:0000256" key="1">
    <source>
        <dbReference type="SAM" id="MobiDB-lite"/>
    </source>
</evidence>
<dbReference type="PANTHER" id="PTHR31727">
    <property type="entry name" value="OLEOYL-ACYL CARRIER PROTEIN THIOESTERASE 1, CHLOROPLASTIC"/>
    <property type="match status" value="1"/>
</dbReference>
<comment type="caution">
    <text evidence="3">The sequence shown here is derived from an EMBL/GenBank/DDBJ whole genome shotgun (WGS) entry which is preliminary data.</text>
</comment>
<dbReference type="Pfam" id="PF12590">
    <property type="entry name" value="Acyl-thio_N"/>
    <property type="match status" value="1"/>
</dbReference>
<dbReference type="AlphaFoldDB" id="A0A833R8W9"/>
<sequence>MVASIATSAFFPASSGKTAANSSIETPKTVNFSPNTTTPSQSTRAKSGIKAVSKVDGYAATAEPNVVAPPPTSSPAPRTFYNQLPDLSFWLAAITTLILAAEKHFTLPDWRQKRPDMLADAFGFGRIVQDGLVFKQNFLIRSYEIGADRTASIETLMNHLQVLIDFRNQH</sequence>
<dbReference type="Proteomes" id="UP000623129">
    <property type="component" value="Unassembled WGS sequence"/>
</dbReference>